<dbReference type="PRINTS" id="PR01008">
    <property type="entry name" value="FLGLRINGFLGH"/>
</dbReference>
<keyword evidence="9" id="KW-0966">Cell projection</keyword>
<dbReference type="GO" id="GO:0009427">
    <property type="term" value="C:bacterial-type flagellum basal body, distal rod, L ring"/>
    <property type="evidence" value="ECO:0007669"/>
    <property type="project" value="InterPro"/>
</dbReference>
<evidence type="ECO:0000256" key="6">
    <source>
        <dbReference type="ARBA" id="ARBA00023136"/>
    </source>
</evidence>
<reference evidence="10" key="1">
    <citation type="submission" date="2011-10" db="EMBL/GenBank/DDBJ databases">
        <title>The complete genome of chromosome of Thermovirga lienii DSM 17291.</title>
        <authorList>
            <consortium name="US DOE Joint Genome Institute (JGI-PGF)"/>
            <person name="Lucas S."/>
            <person name="Copeland A."/>
            <person name="Lapidus A."/>
            <person name="Glavina del Rio T."/>
            <person name="Dalin E."/>
            <person name="Tice H."/>
            <person name="Bruce D."/>
            <person name="Goodwin L."/>
            <person name="Pitluck S."/>
            <person name="Peters L."/>
            <person name="Mikhailova N."/>
            <person name="Saunders E."/>
            <person name="Kyrpides N."/>
            <person name="Mavromatis K."/>
            <person name="Ivanova N."/>
            <person name="Last F.I."/>
            <person name="Brettin T."/>
            <person name="Detter J.C."/>
            <person name="Han C."/>
            <person name="Larimer F."/>
            <person name="Land M."/>
            <person name="Hauser L."/>
            <person name="Markowitz V."/>
            <person name="Cheng J.-F."/>
            <person name="Hugenholtz P."/>
            <person name="Woyke T."/>
            <person name="Wu D."/>
            <person name="Spring S."/>
            <person name="Schroeder M."/>
            <person name="Brambilla E.-M."/>
            <person name="Klenk H.-P."/>
            <person name="Eisen J.A."/>
        </authorList>
    </citation>
    <scope>NUCLEOTIDE SEQUENCE [LARGE SCALE GENOMIC DNA]</scope>
    <source>
        <strain evidence="10">ATCC BAA-1197 / DSM 17291 / Cas60314</strain>
    </source>
</reference>
<comment type="function">
    <text evidence="1">Assembles around the rod to form the L-ring and probably protects the motor/basal body from shearing forces during rotation.</text>
</comment>
<dbReference type="eggNOG" id="COG2063">
    <property type="taxonomic scope" value="Bacteria"/>
</dbReference>
<dbReference type="GO" id="GO:0009279">
    <property type="term" value="C:cell outer membrane"/>
    <property type="evidence" value="ECO:0007669"/>
    <property type="project" value="UniProtKB-SubCell"/>
</dbReference>
<keyword evidence="9" id="KW-0282">Flagellum</keyword>
<keyword evidence="9" id="KW-0969">Cilium</keyword>
<dbReference type="PANTHER" id="PTHR34933">
    <property type="entry name" value="FLAGELLAR L-RING PROTEIN"/>
    <property type="match status" value="1"/>
</dbReference>
<dbReference type="GO" id="GO:0003774">
    <property type="term" value="F:cytoskeletal motor activity"/>
    <property type="evidence" value="ECO:0007669"/>
    <property type="project" value="InterPro"/>
</dbReference>
<organism evidence="9 10">
    <name type="scientific">Thermovirga lienii (strain ATCC BAA-1197 / DSM 17291 / Cas60314)</name>
    <dbReference type="NCBI Taxonomy" id="580340"/>
    <lineage>
        <taxon>Bacteria</taxon>
        <taxon>Thermotogati</taxon>
        <taxon>Synergistota</taxon>
        <taxon>Synergistia</taxon>
        <taxon>Synergistales</taxon>
        <taxon>Thermovirgaceae</taxon>
        <taxon>Thermovirga</taxon>
    </lineage>
</organism>
<keyword evidence="6" id="KW-0472">Membrane</keyword>
<comment type="similarity">
    <text evidence="4">Belongs to the FlgH family.</text>
</comment>
<dbReference type="Pfam" id="PF02107">
    <property type="entry name" value="FlgH"/>
    <property type="match status" value="1"/>
</dbReference>
<evidence type="ECO:0000256" key="7">
    <source>
        <dbReference type="ARBA" id="ARBA00023143"/>
    </source>
</evidence>
<sequence length="191" mass="20368">MKSVRKVLLSFLVCILIPSVVFGESLWVDGPSLVADHRPSKVGDIVTVIVSDKTQAKNEAATDLNKQSSLSAGDGLGILDFIKKLGLSTSSSATGDGSTERKYNFTTTITCMVTEVLPGGNLRLEGSKDIKVHKDTVTLKVEGVIRPQDVGPDNTIESDRLANVVVRAEGIGSISDLQNPGLLTRLFNAIF</sequence>
<dbReference type="Proteomes" id="UP000005868">
    <property type="component" value="Chromosome"/>
</dbReference>
<dbReference type="AlphaFoldDB" id="G7V5V3"/>
<evidence type="ECO:0000256" key="4">
    <source>
        <dbReference type="ARBA" id="ARBA00006929"/>
    </source>
</evidence>
<dbReference type="GO" id="GO:0071973">
    <property type="term" value="P:bacterial-type flagellum-dependent cell motility"/>
    <property type="evidence" value="ECO:0007669"/>
    <property type="project" value="InterPro"/>
</dbReference>
<evidence type="ECO:0000313" key="9">
    <source>
        <dbReference type="EMBL" id="AER65858.1"/>
    </source>
</evidence>
<evidence type="ECO:0000256" key="8">
    <source>
        <dbReference type="ARBA" id="ARBA00023237"/>
    </source>
</evidence>
<reference evidence="9 10" key="2">
    <citation type="journal article" date="2012" name="Stand. Genomic Sci.">
        <title>Genome sequence of the moderately thermophilic, amino-acid-degrading and sulfur-reducing bacterium Thermovirga lienii type strain (Cas60314(T)).</title>
        <authorList>
            <person name="Goker M."/>
            <person name="Saunders E."/>
            <person name="Lapidus A."/>
            <person name="Nolan M."/>
            <person name="Lucas S."/>
            <person name="Hammon N."/>
            <person name="Deshpande S."/>
            <person name="Cheng J.F."/>
            <person name="Han C."/>
            <person name="Tapia R."/>
            <person name="Goodwin L.A."/>
            <person name="Pitluck S."/>
            <person name="Liolios K."/>
            <person name="Mavromatis K."/>
            <person name="Pagani I."/>
            <person name="Ivanova N."/>
            <person name="Mikhailova N."/>
            <person name="Pati A."/>
            <person name="Chen A."/>
            <person name="Palaniappan K."/>
            <person name="Land M."/>
            <person name="Chang Y.J."/>
            <person name="Jeffries C.D."/>
            <person name="Brambilla E.M."/>
            <person name="Rohde M."/>
            <person name="Spring S."/>
            <person name="Detter J.C."/>
            <person name="Woyke T."/>
            <person name="Bristow J."/>
            <person name="Eisen J.A."/>
            <person name="Markowitz V."/>
            <person name="Hugenholtz P."/>
            <person name="Kyrpides N.C."/>
            <person name="Klenk H.P."/>
        </authorList>
    </citation>
    <scope>NUCLEOTIDE SEQUENCE [LARGE SCALE GENOMIC DNA]</scope>
    <source>
        <strain evidence="10">ATCC BAA-1197 / DSM 17291 / Cas60314</strain>
    </source>
</reference>
<evidence type="ECO:0000256" key="3">
    <source>
        <dbReference type="ARBA" id="ARBA00004442"/>
    </source>
</evidence>
<evidence type="ECO:0000256" key="2">
    <source>
        <dbReference type="ARBA" id="ARBA00004117"/>
    </source>
</evidence>
<dbReference type="InterPro" id="IPR000527">
    <property type="entry name" value="Flag_Lring"/>
</dbReference>
<keyword evidence="8" id="KW-0998">Cell outer membrane</keyword>
<evidence type="ECO:0000256" key="1">
    <source>
        <dbReference type="ARBA" id="ARBA00002591"/>
    </source>
</evidence>
<dbReference type="EMBL" id="CP003096">
    <property type="protein sequence ID" value="AER65858.1"/>
    <property type="molecule type" value="Genomic_DNA"/>
</dbReference>
<dbReference type="KEGG" id="tli:Tlie_0112"/>
<dbReference type="HOGENOM" id="CLU_069313_2_1_0"/>
<evidence type="ECO:0000256" key="5">
    <source>
        <dbReference type="ARBA" id="ARBA00022729"/>
    </source>
</evidence>
<proteinExistence type="inferred from homology"/>
<keyword evidence="5" id="KW-0732">Signal</keyword>
<evidence type="ECO:0000313" key="10">
    <source>
        <dbReference type="Proteomes" id="UP000005868"/>
    </source>
</evidence>
<keyword evidence="10" id="KW-1185">Reference proteome</keyword>
<dbReference type="PANTHER" id="PTHR34933:SF1">
    <property type="entry name" value="FLAGELLAR L-RING PROTEIN"/>
    <property type="match status" value="1"/>
</dbReference>
<protein>
    <submittedName>
        <fullName evidence="9">Flagellar L-ring protein</fullName>
    </submittedName>
</protein>
<comment type="subcellular location">
    <subcellularLocation>
        <location evidence="2">Bacterial flagellum basal body</location>
    </subcellularLocation>
    <subcellularLocation>
        <location evidence="3">Cell outer membrane</location>
    </subcellularLocation>
</comment>
<keyword evidence="7" id="KW-0975">Bacterial flagellum</keyword>
<gene>
    <name evidence="9" type="ordered locus">Tlie_0112</name>
</gene>
<accession>G7V5V3</accession>
<name>G7V5V3_THELD</name>
<dbReference type="STRING" id="580340.Tlie_0112"/>